<evidence type="ECO:0000313" key="1">
    <source>
        <dbReference type="EMBL" id="SUP75888.1"/>
    </source>
</evidence>
<dbReference type="AlphaFoldDB" id="A0A380PQQ9"/>
<organism evidence="1 2">
    <name type="scientific">Yersinia frederiksenii</name>
    <dbReference type="NCBI Taxonomy" id="29484"/>
    <lineage>
        <taxon>Bacteria</taxon>
        <taxon>Pseudomonadati</taxon>
        <taxon>Pseudomonadota</taxon>
        <taxon>Gammaproteobacteria</taxon>
        <taxon>Enterobacterales</taxon>
        <taxon>Yersiniaceae</taxon>
        <taxon>Yersinia</taxon>
    </lineage>
</organism>
<gene>
    <name evidence="1" type="ORF">NCTC11470_00908</name>
</gene>
<dbReference type="EMBL" id="UHJA01000001">
    <property type="protein sequence ID" value="SUP75888.1"/>
    <property type="molecule type" value="Genomic_DNA"/>
</dbReference>
<sequence>MARTYPSEWSKFCKTIKTNNGFSYYASNIKAKILLGDINRFAARYSVAEDFNGVDIMNSTRETRLGYEALMRALLTWSALETYFNIFPVGLTDVYTCFSFGTKEKHDIRSKLNAIGNDTIKFYTFISSNCNTRHEANTNAFITNNDFNPIMLLSAIRHVFGHGDLSANINNVNPESINKIVNILKKEIMTKIDSSFSLLVQSHPDYSTV</sequence>
<evidence type="ECO:0008006" key="3">
    <source>
        <dbReference type="Google" id="ProtNLM"/>
    </source>
</evidence>
<accession>A0A380PQQ9</accession>
<dbReference type="Proteomes" id="UP000254835">
    <property type="component" value="Unassembled WGS sequence"/>
</dbReference>
<dbReference type="GeneID" id="57906167"/>
<protein>
    <recommendedName>
        <fullName evidence="3">RiboL-PSP-HEPN domain-containing protein</fullName>
    </recommendedName>
</protein>
<dbReference type="RefSeq" id="WP_032911976.1">
    <property type="nucleotide sequence ID" value="NZ_CP023964.1"/>
</dbReference>
<dbReference type="OrthoDB" id="7058532at2"/>
<reference evidence="1 2" key="1">
    <citation type="submission" date="2018-06" db="EMBL/GenBank/DDBJ databases">
        <authorList>
            <consortium name="Pathogen Informatics"/>
            <person name="Doyle S."/>
        </authorList>
    </citation>
    <scope>NUCLEOTIDE SEQUENCE [LARGE SCALE GENOMIC DNA]</scope>
    <source>
        <strain evidence="1 2">NCTC11470</strain>
    </source>
</reference>
<evidence type="ECO:0000313" key="2">
    <source>
        <dbReference type="Proteomes" id="UP000254835"/>
    </source>
</evidence>
<name>A0A380PQQ9_YERFR</name>
<proteinExistence type="predicted"/>